<dbReference type="AlphaFoldDB" id="A0A6A7RZK7"/>
<dbReference type="Pfam" id="PF17963">
    <property type="entry name" value="Big_9"/>
    <property type="match status" value="1"/>
</dbReference>
<dbReference type="Proteomes" id="UP000342300">
    <property type="component" value="Unassembled WGS sequence"/>
</dbReference>
<accession>A0A6A7RZK7</accession>
<evidence type="ECO:0000313" key="2">
    <source>
        <dbReference type="EMBL" id="MQM32436.1"/>
    </source>
</evidence>
<protein>
    <submittedName>
        <fullName evidence="2">Uncharacterized protein</fullName>
    </submittedName>
</protein>
<gene>
    <name evidence="2" type="ORF">CRU78_18885</name>
</gene>
<organism evidence="2 3">
    <name type="scientific">Candidatus Accumulibacter phosphatis</name>
    <dbReference type="NCBI Taxonomy" id="327160"/>
    <lineage>
        <taxon>Bacteria</taxon>
        <taxon>Pseudomonadati</taxon>
        <taxon>Pseudomonadota</taxon>
        <taxon>Betaproteobacteria</taxon>
        <taxon>Candidatus Accumulibacter</taxon>
    </lineage>
</organism>
<feature type="non-terminal residue" evidence="2">
    <location>
        <position position="1266"/>
    </location>
</feature>
<dbReference type="SUPFAM" id="SSF63446">
    <property type="entry name" value="Type I dockerin domain"/>
    <property type="match status" value="1"/>
</dbReference>
<name>A0A6A7RZK7_9PROT</name>
<dbReference type="Gene3D" id="2.130.10.10">
    <property type="entry name" value="YVTN repeat-like/Quinoprotein amine dehydrogenase"/>
    <property type="match status" value="1"/>
</dbReference>
<proteinExistence type="predicted"/>
<feature type="region of interest" description="Disordered" evidence="1">
    <location>
        <begin position="458"/>
        <end position="479"/>
    </location>
</feature>
<comment type="caution">
    <text evidence="2">The sequence shown here is derived from an EMBL/GenBank/DDBJ whole genome shotgun (WGS) entry which is preliminary data.</text>
</comment>
<dbReference type="GO" id="GO:0000272">
    <property type="term" value="P:polysaccharide catabolic process"/>
    <property type="evidence" value="ECO:0007669"/>
    <property type="project" value="InterPro"/>
</dbReference>
<evidence type="ECO:0000256" key="1">
    <source>
        <dbReference type="SAM" id="MobiDB-lite"/>
    </source>
</evidence>
<feature type="non-terminal residue" evidence="2">
    <location>
        <position position="1"/>
    </location>
</feature>
<dbReference type="InterPro" id="IPR036439">
    <property type="entry name" value="Dockerin_dom_sf"/>
</dbReference>
<dbReference type="SUPFAM" id="SSF75011">
    <property type="entry name" value="3-carboxy-cis,cis-mucoante lactonizing enzyme"/>
    <property type="match status" value="1"/>
</dbReference>
<feature type="compositionally biased region" description="Acidic residues" evidence="1">
    <location>
        <begin position="463"/>
        <end position="472"/>
    </location>
</feature>
<dbReference type="InterPro" id="IPR015943">
    <property type="entry name" value="WD40/YVTN_repeat-like_dom_sf"/>
</dbReference>
<reference evidence="2 3" key="1">
    <citation type="submission" date="2017-09" db="EMBL/GenBank/DDBJ databases">
        <title>Metagenomic Analysis Reveals Denitrifying Candidatus Accumulibacter and Flanking Population as a Source of N2O.</title>
        <authorList>
            <person name="Gao H."/>
            <person name="Mao Y."/>
            <person name="Zhao X."/>
            <person name="Liu W.-T."/>
            <person name="Zhang T."/>
            <person name="Wells G."/>
        </authorList>
    </citation>
    <scope>NUCLEOTIDE SEQUENCE [LARGE SCALE GENOMIC DNA]</scope>
    <source>
        <strain evidence="2">CANDO_2_IC</strain>
    </source>
</reference>
<dbReference type="EMBL" id="PDHS01000527">
    <property type="protein sequence ID" value="MQM32436.1"/>
    <property type="molecule type" value="Genomic_DNA"/>
</dbReference>
<evidence type="ECO:0000313" key="3">
    <source>
        <dbReference type="Proteomes" id="UP000342300"/>
    </source>
</evidence>
<sequence>IHSISFTDGQSWLLSDAGIVAVNGAFDERVDFQRDSAGRIVRLSAPDGAGGTTAIAYRYDSAGRLILVRHLDDHDFGTPIAYDAAGQVLTDPLAANLGAVVNWASSSSNPNAWFGELKVNQTVSLAFTVRDSEIASTVHTPGGQGAVILALETQLPADGELEVVGAQIIGSSTVEGKVTHLLRVNEAGTKLIRITGSGAAQLRISIAGDLDRDGQVDAADSLAWEHAAATHDPLADIDGDGQIGSADRQVLVANSGFKANQAPAASAAASTALKTHTGLATRSALSNIAEDREGDTLFWRILGSTHGSARLEANGQEVGFTPEAGYSGAATLTLQADDGFAAGAPIELTIDVSGARLLHIHLAPLPALASGQFARLQASVDFADEQSVAITDPAYLTLSAADLAGLGGSLPSPVLIDDARDLIHATGVGPALLMLQRVDSDGRLIQATAALTVHAAPLPFDPDGSESDDNYAGEESLPIEPDVYPGTLTLMPGDTRQLKVRLLDPNSEQSIDIHTPSQTTFAGTPETLESYVDPDSGESFEILIPATPPVYSGTRYLVSDASIAALSEDGLITALQDGEVSISIVHLASVVDAYGGVSEQVIGQSDIRLRVQAAALTDDDPSTATPAGITIAADQGGVVQAATGETVMIGAGALRDDAVVSIQRIAVADLLAETGMAAPEAEILQTLAAFRLDLGEQATRVPVQLAITLQDEAGVEVGDEVLFLRRGSAPDLTGAMQDKWWLLDNGFVGTDAHGHLVARTASPPYSGVSGSGDLILVKTRSDHQTGAVTVRGNGLNVFALTTNSLATSMAGDLASGGLSGAGAATNLIGLFAGMSEIYAIKLDFGGVYQVVPVQKSLANGELTLTIATPGASESGTLDAATSPRISDVKMLASGKLQLTLENLQAAAVPGMAAQATALRLWVSPEQLSIDAQGKASSSVWNTDSQTKRDGMRLWQQLIDLAAVAPGASSMTVEVELPAQLALGLHRLTVQRLLQTVDPSIPGASRWLANGEPGSVTLEGQTDFSVVTLADKIEIFRDGEIVNEIPYLDARGKAIVGGGSKTDQIAFSLDNRLLFVAGAHGNIHVIDTATMMAATSFSVGTANVSSLAVSGQWLYVAEGGPYEPTGSYRLLRVNIDETSADFLAIQEIELPATVSGQNAPYGYIDMAITHGAHSYLAVTASQQSVGVAMARSQPDSGNVFILDLDQLLASKGRLTATSAGAFLQVDFPTREGKGPQYISSAGIKDNTLRLLLSDAFDLNAGLATVTV</sequence>